<dbReference type="InterPro" id="IPR001036">
    <property type="entry name" value="Acrflvin-R"/>
</dbReference>
<keyword evidence="6 9" id="KW-1133">Transmembrane helix</keyword>
<dbReference type="GO" id="GO:0005886">
    <property type="term" value="C:plasma membrane"/>
    <property type="evidence" value="ECO:0007669"/>
    <property type="project" value="UniProtKB-SubCell"/>
</dbReference>
<dbReference type="Pfam" id="PF21760">
    <property type="entry name" value="SecD_1st"/>
    <property type="match status" value="1"/>
</dbReference>
<comment type="similarity">
    <text evidence="9">Belongs to the SecD/SecF family. SecD subfamily.</text>
</comment>
<feature type="domain" description="Protein export membrane protein SecD/SecF C-terminal" evidence="10">
    <location>
        <begin position="273"/>
        <end position="439"/>
    </location>
</feature>
<dbReference type="PRINTS" id="PR00702">
    <property type="entry name" value="ACRIFLAVINRP"/>
</dbReference>
<dbReference type="InterPro" id="IPR022813">
    <property type="entry name" value="SecD/SecF_arch_bac"/>
</dbReference>
<keyword evidence="5 9" id="KW-0653">Protein transport</keyword>
<dbReference type="NCBIfam" id="TIGR00916">
    <property type="entry name" value="2A0604s01"/>
    <property type="match status" value="1"/>
</dbReference>
<protein>
    <recommendedName>
        <fullName evidence="9">Protein translocase subunit SecD</fullName>
    </recommendedName>
</protein>
<sequence>MKVRIGAIIMLALGVLLGYFIYTSQMNQESKHQFRMGLDLSGGSYLVYHADTSAVANADIKSSMEALRDVIERRVNLFGVSEPNVQIESTTLGGEGKEYRLVVELPGITDLQKAVAMIGQTPLLEFKTERSYEEREKIISAIDDFKERFKNDQTLRPKGLATQDPNYVDTKLTGRYLSKATLQFSQGGGTQLAGEPIVSLEFNSEGGKLFKELTKENIGKTIAIYLDGAPISTPVVQQEITDGNAIITGEFTPEEAKQLVGRLNSGALPVPISLISTNTVGPSLGADAVNAGINATIFGFVFVVLFLIIWYRLPGLLSGIALIIYGVIMLALFKLIPVTLSASGIAGFIISLGIAVDANVLIFERMKEEMINGRTLYDAIHDGFDRAWLSIRDSNISSIISGVVLFWFGSSLIKGFALTFSLGVIVSMFTAITVSRLFLYCVSGRSNSNILRFLYSAGFASGKKDDVTQIS</sequence>
<evidence type="ECO:0000256" key="3">
    <source>
        <dbReference type="ARBA" id="ARBA00022475"/>
    </source>
</evidence>
<organism evidence="13 14">
    <name type="scientific">Candidatus Nomurabacteria bacterium RIFCSPLOWO2_01_FULL_36_10b</name>
    <dbReference type="NCBI Taxonomy" id="1801766"/>
    <lineage>
        <taxon>Bacteria</taxon>
        <taxon>Candidatus Nomuraibacteriota</taxon>
    </lineage>
</organism>
<dbReference type="InterPro" id="IPR005791">
    <property type="entry name" value="SecD"/>
</dbReference>
<gene>
    <name evidence="9" type="primary">secD</name>
    <name evidence="13" type="ORF">A2997_00620</name>
</gene>
<evidence type="ECO:0000256" key="8">
    <source>
        <dbReference type="ARBA" id="ARBA00023136"/>
    </source>
</evidence>
<feature type="transmembrane region" description="Helical" evidence="9">
    <location>
        <begin position="419"/>
        <end position="442"/>
    </location>
</feature>
<dbReference type="SUPFAM" id="SSF82866">
    <property type="entry name" value="Multidrug efflux transporter AcrB transmembrane domain"/>
    <property type="match status" value="1"/>
</dbReference>
<dbReference type="EMBL" id="MFUQ01000004">
    <property type="protein sequence ID" value="OGI84051.1"/>
    <property type="molecule type" value="Genomic_DNA"/>
</dbReference>
<dbReference type="GO" id="GO:0015450">
    <property type="term" value="F:protein-transporting ATPase activity"/>
    <property type="evidence" value="ECO:0007669"/>
    <property type="project" value="InterPro"/>
</dbReference>
<dbReference type="PANTHER" id="PTHR30081">
    <property type="entry name" value="PROTEIN-EXPORT MEMBRANE PROTEIN SEC"/>
    <property type="match status" value="1"/>
</dbReference>
<dbReference type="PANTHER" id="PTHR30081:SF1">
    <property type="entry name" value="PROTEIN TRANSLOCASE SUBUNIT SECD"/>
    <property type="match status" value="1"/>
</dbReference>
<comment type="subcellular location">
    <subcellularLocation>
        <location evidence="1 9">Cell membrane</location>
        <topology evidence="1 9">Multi-pass membrane protein</topology>
    </subcellularLocation>
</comment>
<evidence type="ECO:0000256" key="5">
    <source>
        <dbReference type="ARBA" id="ARBA00022927"/>
    </source>
</evidence>
<comment type="subunit">
    <text evidence="9">Forms a complex with SecF. Part of the essential Sec protein translocation apparatus which comprises SecA, SecYEG and auxiliary proteins SecDF. Other proteins may also be involved.</text>
</comment>
<feature type="domain" description="Protein translocase subunit SecDF P1" evidence="11">
    <location>
        <begin position="64"/>
        <end position="129"/>
    </location>
</feature>
<evidence type="ECO:0000313" key="13">
    <source>
        <dbReference type="EMBL" id="OGI84051.1"/>
    </source>
</evidence>
<feature type="transmembrane region" description="Helical" evidence="9">
    <location>
        <begin position="291"/>
        <end position="309"/>
    </location>
</feature>
<feature type="domain" description="SecDF P1 head subdomain" evidence="12">
    <location>
        <begin position="170"/>
        <end position="270"/>
    </location>
</feature>
<keyword evidence="2 9" id="KW-0813">Transport</keyword>
<dbReference type="Pfam" id="PF22599">
    <property type="entry name" value="SecDF_P1_head"/>
    <property type="match status" value="1"/>
</dbReference>
<feature type="transmembrane region" description="Helical" evidence="9">
    <location>
        <begin position="342"/>
        <end position="363"/>
    </location>
</feature>
<dbReference type="HAMAP" id="MF_01463_B">
    <property type="entry name" value="SecD_B"/>
    <property type="match status" value="1"/>
</dbReference>
<dbReference type="GO" id="GO:0043952">
    <property type="term" value="P:protein transport by the Sec complex"/>
    <property type="evidence" value="ECO:0007669"/>
    <property type="project" value="UniProtKB-UniRule"/>
</dbReference>
<evidence type="ECO:0000256" key="9">
    <source>
        <dbReference type="HAMAP-Rule" id="MF_01463"/>
    </source>
</evidence>
<dbReference type="GO" id="GO:0065002">
    <property type="term" value="P:intracellular protein transmembrane transport"/>
    <property type="evidence" value="ECO:0007669"/>
    <property type="project" value="UniProtKB-UniRule"/>
</dbReference>
<keyword evidence="3 9" id="KW-1003">Cell membrane</keyword>
<evidence type="ECO:0000256" key="4">
    <source>
        <dbReference type="ARBA" id="ARBA00022692"/>
    </source>
</evidence>
<evidence type="ECO:0000259" key="12">
    <source>
        <dbReference type="Pfam" id="PF22599"/>
    </source>
</evidence>
<proteinExistence type="inferred from homology"/>
<dbReference type="InterPro" id="IPR054384">
    <property type="entry name" value="SecDF_P1_head"/>
</dbReference>
<evidence type="ECO:0000256" key="2">
    <source>
        <dbReference type="ARBA" id="ARBA00022448"/>
    </source>
</evidence>
<dbReference type="InterPro" id="IPR055344">
    <property type="entry name" value="SecD_SecF_C_bact"/>
</dbReference>
<comment type="function">
    <text evidence="9">Part of the Sec protein translocase complex. Interacts with the SecYEG preprotein conducting channel. SecDF uses the proton motive force (PMF) to complete protein translocation after the ATP-dependent function of SecA.</text>
</comment>
<dbReference type="FunFam" id="1.20.1640.10:FF:000004">
    <property type="entry name" value="Protein translocase subunit SecD"/>
    <property type="match status" value="1"/>
</dbReference>
<dbReference type="Gene3D" id="1.20.1640.10">
    <property type="entry name" value="Multidrug efflux transporter AcrB transmembrane domain"/>
    <property type="match status" value="1"/>
</dbReference>
<dbReference type="STRING" id="1801766.A2997_00620"/>
<dbReference type="Gene3D" id="3.30.70.3400">
    <property type="match status" value="1"/>
</dbReference>
<dbReference type="GO" id="GO:0006605">
    <property type="term" value="P:protein targeting"/>
    <property type="evidence" value="ECO:0007669"/>
    <property type="project" value="UniProtKB-UniRule"/>
</dbReference>
<name>A0A1F6WQ90_9BACT</name>
<evidence type="ECO:0000259" key="11">
    <source>
        <dbReference type="Pfam" id="PF21760"/>
    </source>
</evidence>
<dbReference type="Pfam" id="PF02355">
    <property type="entry name" value="SecD_SecF_C"/>
    <property type="match status" value="1"/>
</dbReference>
<keyword evidence="8 9" id="KW-0472">Membrane</keyword>
<keyword evidence="7 9" id="KW-0811">Translocation</keyword>
<dbReference type="InterPro" id="IPR048634">
    <property type="entry name" value="SecD_SecF_C"/>
</dbReference>
<dbReference type="Gene3D" id="3.30.1360.200">
    <property type="match status" value="1"/>
</dbReference>
<evidence type="ECO:0000256" key="1">
    <source>
        <dbReference type="ARBA" id="ARBA00004651"/>
    </source>
</evidence>
<keyword evidence="4 9" id="KW-0812">Transmembrane</keyword>
<feature type="transmembrane region" description="Helical" evidence="9">
    <location>
        <begin position="396"/>
        <end position="413"/>
    </location>
</feature>
<accession>A0A1F6WQ90</accession>
<evidence type="ECO:0000256" key="6">
    <source>
        <dbReference type="ARBA" id="ARBA00022989"/>
    </source>
</evidence>
<evidence type="ECO:0000256" key="7">
    <source>
        <dbReference type="ARBA" id="ARBA00023010"/>
    </source>
</evidence>
<evidence type="ECO:0000313" key="14">
    <source>
        <dbReference type="Proteomes" id="UP000179448"/>
    </source>
</evidence>
<evidence type="ECO:0000259" key="10">
    <source>
        <dbReference type="Pfam" id="PF02355"/>
    </source>
</evidence>
<dbReference type="InterPro" id="IPR048631">
    <property type="entry name" value="SecD_1st"/>
</dbReference>
<comment type="caution">
    <text evidence="13">The sequence shown here is derived from an EMBL/GenBank/DDBJ whole genome shotgun (WGS) entry which is preliminary data.</text>
</comment>
<dbReference type="AlphaFoldDB" id="A0A1F6WQ90"/>
<reference evidence="13 14" key="1">
    <citation type="journal article" date="2016" name="Nat. Commun.">
        <title>Thousands of microbial genomes shed light on interconnected biogeochemical processes in an aquifer system.</title>
        <authorList>
            <person name="Anantharaman K."/>
            <person name="Brown C.T."/>
            <person name="Hug L.A."/>
            <person name="Sharon I."/>
            <person name="Castelle C.J."/>
            <person name="Probst A.J."/>
            <person name="Thomas B.C."/>
            <person name="Singh A."/>
            <person name="Wilkins M.J."/>
            <person name="Karaoz U."/>
            <person name="Brodie E.L."/>
            <person name="Williams K.H."/>
            <person name="Hubbard S.S."/>
            <person name="Banfield J.F."/>
        </authorList>
    </citation>
    <scope>NUCLEOTIDE SEQUENCE [LARGE SCALE GENOMIC DNA]</scope>
</reference>
<dbReference type="Proteomes" id="UP000179448">
    <property type="component" value="Unassembled WGS sequence"/>
</dbReference>
<dbReference type="NCBIfam" id="TIGR01129">
    <property type="entry name" value="secD"/>
    <property type="match status" value="1"/>
</dbReference>
<feature type="transmembrane region" description="Helical" evidence="9">
    <location>
        <begin position="316"/>
        <end position="336"/>
    </location>
</feature>
<feature type="transmembrane region" description="Helical" evidence="9">
    <location>
        <begin position="5"/>
        <end position="22"/>
    </location>
</feature>